<evidence type="ECO:0000313" key="7">
    <source>
        <dbReference type="EMBL" id="EDQ90121.1"/>
    </source>
</evidence>
<dbReference type="OMA" id="QLERICY"/>
<dbReference type="eggNOG" id="KOG2296">
    <property type="taxonomic scope" value="Eukaryota"/>
</dbReference>
<evidence type="ECO:0000256" key="5">
    <source>
        <dbReference type="ARBA" id="ARBA00023136"/>
    </source>
</evidence>
<dbReference type="KEGG" id="mbr:MONBRDRAFT_18680"/>
<dbReference type="STRING" id="81824.A9UWY4"/>
<feature type="transmembrane region" description="Helical" evidence="6">
    <location>
        <begin position="554"/>
        <end position="573"/>
    </location>
</feature>
<dbReference type="GeneID" id="5890293"/>
<evidence type="ECO:0000256" key="2">
    <source>
        <dbReference type="ARBA" id="ARBA00010487"/>
    </source>
</evidence>
<evidence type="ECO:0000256" key="3">
    <source>
        <dbReference type="ARBA" id="ARBA00022692"/>
    </source>
</evidence>
<dbReference type="RefSeq" id="XP_001744888.1">
    <property type="nucleotide sequence ID" value="XM_001744836.1"/>
</dbReference>
<feature type="transmembrane region" description="Helical" evidence="6">
    <location>
        <begin position="12"/>
        <end position="28"/>
    </location>
</feature>
<feature type="transmembrane region" description="Helical" evidence="6">
    <location>
        <begin position="205"/>
        <end position="227"/>
    </location>
</feature>
<dbReference type="InterPro" id="IPR051584">
    <property type="entry name" value="GPCR-associated_LMBR1"/>
</dbReference>
<evidence type="ECO:0008006" key="9">
    <source>
        <dbReference type="Google" id="ProtNLM"/>
    </source>
</evidence>
<dbReference type="Pfam" id="PF04791">
    <property type="entry name" value="LMBR1"/>
    <property type="match status" value="1"/>
</dbReference>
<dbReference type="GO" id="GO:0016020">
    <property type="term" value="C:membrane"/>
    <property type="evidence" value="ECO:0000318"/>
    <property type="project" value="GO_Central"/>
</dbReference>
<evidence type="ECO:0000313" key="8">
    <source>
        <dbReference type="Proteomes" id="UP000001357"/>
    </source>
</evidence>
<dbReference type="PANTHER" id="PTHR21355:SF0">
    <property type="entry name" value="G-PROTEIN COUPLED RECEPTOR-ASSOCIATED PROTEIN LMBRD2"/>
    <property type="match status" value="1"/>
</dbReference>
<accession>A9UWY4</accession>
<proteinExistence type="inferred from homology"/>
<feature type="transmembrane region" description="Helical" evidence="6">
    <location>
        <begin position="61"/>
        <end position="83"/>
    </location>
</feature>
<dbReference type="InterPro" id="IPR006876">
    <property type="entry name" value="LMBR1-like_membr_prot"/>
</dbReference>
<name>A9UWY4_MONBE</name>
<gene>
    <name evidence="7" type="ORF">MONBRDRAFT_18680</name>
</gene>
<dbReference type="EMBL" id="CH991548">
    <property type="protein sequence ID" value="EDQ90121.1"/>
    <property type="molecule type" value="Genomic_DNA"/>
</dbReference>
<evidence type="ECO:0000256" key="6">
    <source>
        <dbReference type="SAM" id="Phobius"/>
    </source>
</evidence>
<feature type="transmembrane region" description="Helical" evidence="6">
    <location>
        <begin position="174"/>
        <end position="193"/>
    </location>
</feature>
<dbReference type="AlphaFoldDB" id="A9UWY4"/>
<keyword evidence="4 6" id="KW-1133">Transmembrane helix</keyword>
<comment type="subcellular location">
    <subcellularLocation>
        <location evidence="1">Membrane</location>
        <topology evidence="1">Multi-pass membrane protein</topology>
    </subcellularLocation>
</comment>
<sequence length="772" mass="85858">MLAGKSGRPYFGWLVTLAAAAAALILFANMASPTVFVVDILVTLGLCGLAFRHYGRFSSNWIVTAVVLYTWFLSSAIVFVLPIDVSSILVCCRLNQGTCTSPCTACLCANLAEDCSCSRPWSYVSPHALPVFWKVIYWSSQALSWLILPIGQTYFTAGDFTPAQKLKTALRANAVTYVSLGVIAAILLIYIAIRNDLDSAGLEQIIIAASNTWGLLMVVLMLGYGVVDIPRLMWRRADIERTLRLYYYRVASINTELIEAEAELDTTQSDLLDIAGQCPTDSPLRAYLNLILLKCPAHADGAIDFQDATPSRKASARYSGELTQASLADLHAKVIKLNGIIKRCNTQRQHLIERAIHFEDVKKQRNKADHKFSSTAGSSYEVCCYNLQPWEQAFAFALTSSGFIRPVLYLAAAVFCTILSLIVVWSEVLFFTTSPTMSIYALLLNHTGDSGYYFNIEVITFFTLFYLSVCTYRVVFKLRIFDFYQLVPHQQTDSASLIFSGLLLCRLTAPLGLNFLSMSHLDAHVVSDVAITQPTAFTRVMGHMDVVAFIKDFATYYPISMLIVSLATLLHIGPRLLSLCGFSSFISEDDDASDTVTEGRALVRTEKRTQFRRGPHALAVSVRAFQAPLSPPATPNDERLLRWQLQAKYLRPSRLDDTSASAEALDDDEEETLGSVTAPSSRVLVRPVWFSCLCFVGSVWTRQHLNSEKKNKKKKPVRHPLMRLNAWCEFGCRSRVALCAIGPQRSQSRVRIGFAFSTAQALALEESLFILY</sequence>
<dbReference type="PANTHER" id="PTHR21355">
    <property type="entry name" value="G-PROTEIN COUPLED RECEPTOR-ASSOCIATED PROTEIN LMBRD2"/>
    <property type="match status" value="1"/>
</dbReference>
<keyword evidence="5 6" id="KW-0472">Membrane</keyword>
<keyword evidence="3 6" id="KW-0812">Transmembrane</keyword>
<dbReference type="InParanoid" id="A9UWY4"/>
<feature type="transmembrane region" description="Helical" evidence="6">
    <location>
        <begin position="407"/>
        <end position="432"/>
    </location>
</feature>
<feature type="transmembrane region" description="Helical" evidence="6">
    <location>
        <begin position="452"/>
        <end position="476"/>
    </location>
</feature>
<keyword evidence="8" id="KW-1185">Reference proteome</keyword>
<dbReference type="FunCoup" id="A9UWY4">
    <property type="interactions" value="657"/>
</dbReference>
<evidence type="ECO:0000256" key="1">
    <source>
        <dbReference type="ARBA" id="ARBA00004141"/>
    </source>
</evidence>
<comment type="similarity">
    <text evidence="2">Belongs to the LIMR family.</text>
</comment>
<dbReference type="Proteomes" id="UP000001357">
    <property type="component" value="Unassembled WGS sequence"/>
</dbReference>
<feature type="transmembrane region" description="Helical" evidence="6">
    <location>
        <begin position="35"/>
        <end position="55"/>
    </location>
</feature>
<reference evidence="7 8" key="1">
    <citation type="journal article" date="2008" name="Nature">
        <title>The genome of the choanoflagellate Monosiga brevicollis and the origin of metazoans.</title>
        <authorList>
            <consortium name="JGI Sequencing"/>
            <person name="King N."/>
            <person name="Westbrook M.J."/>
            <person name="Young S.L."/>
            <person name="Kuo A."/>
            <person name="Abedin M."/>
            <person name="Chapman J."/>
            <person name="Fairclough S."/>
            <person name="Hellsten U."/>
            <person name="Isogai Y."/>
            <person name="Letunic I."/>
            <person name="Marr M."/>
            <person name="Pincus D."/>
            <person name="Putnam N."/>
            <person name="Rokas A."/>
            <person name="Wright K.J."/>
            <person name="Zuzow R."/>
            <person name="Dirks W."/>
            <person name="Good M."/>
            <person name="Goodstein D."/>
            <person name="Lemons D."/>
            <person name="Li W."/>
            <person name="Lyons J.B."/>
            <person name="Morris A."/>
            <person name="Nichols S."/>
            <person name="Richter D.J."/>
            <person name="Salamov A."/>
            <person name="Bork P."/>
            <person name="Lim W.A."/>
            <person name="Manning G."/>
            <person name="Miller W.T."/>
            <person name="McGinnis W."/>
            <person name="Shapiro H."/>
            <person name="Tjian R."/>
            <person name="Grigoriev I.V."/>
            <person name="Rokhsar D."/>
        </authorList>
    </citation>
    <scope>NUCLEOTIDE SEQUENCE [LARGE SCALE GENOMIC DNA]</scope>
    <source>
        <strain evidence="8">MX1 / ATCC 50154</strain>
    </source>
</reference>
<protein>
    <recommendedName>
        <fullName evidence="9">LMBR1 domain-containing protein 2</fullName>
    </recommendedName>
</protein>
<organism evidence="7 8">
    <name type="scientific">Monosiga brevicollis</name>
    <name type="common">Choanoflagellate</name>
    <dbReference type="NCBI Taxonomy" id="81824"/>
    <lineage>
        <taxon>Eukaryota</taxon>
        <taxon>Choanoflagellata</taxon>
        <taxon>Craspedida</taxon>
        <taxon>Salpingoecidae</taxon>
        <taxon>Monosiga</taxon>
    </lineage>
</organism>
<evidence type="ECO:0000256" key="4">
    <source>
        <dbReference type="ARBA" id="ARBA00022989"/>
    </source>
</evidence>